<evidence type="ECO:0000256" key="14">
    <source>
        <dbReference type="ARBA" id="ARBA00024827"/>
    </source>
</evidence>
<keyword evidence="11" id="KW-0408">Iron</keyword>
<evidence type="ECO:0000256" key="7">
    <source>
        <dbReference type="ARBA" id="ARBA00022490"/>
    </source>
</evidence>
<dbReference type="InterPro" id="IPR050482">
    <property type="entry name" value="Sensor_HK_TwoCompSys"/>
</dbReference>
<dbReference type="InterPro" id="IPR005467">
    <property type="entry name" value="His_kinase_dom"/>
</dbReference>
<keyword evidence="16" id="KW-0472">Membrane</keyword>
<dbReference type="GO" id="GO:0046872">
    <property type="term" value="F:metal ion binding"/>
    <property type="evidence" value="ECO:0007669"/>
    <property type="project" value="UniProtKB-KW"/>
</dbReference>
<dbReference type="Gene3D" id="1.20.5.1930">
    <property type="match status" value="1"/>
</dbReference>
<feature type="transmembrane region" description="Helical" evidence="16">
    <location>
        <begin position="92"/>
        <end position="117"/>
    </location>
</feature>
<dbReference type="EMBL" id="MLYP01000085">
    <property type="protein sequence ID" value="OIJ85701.1"/>
    <property type="molecule type" value="Genomic_DNA"/>
</dbReference>
<dbReference type="InterPro" id="IPR011712">
    <property type="entry name" value="Sig_transdc_His_kin_sub3_dim/P"/>
</dbReference>
<organism evidence="18 19">
    <name type="scientific">Streptomyces colonosanans</name>
    <dbReference type="NCBI Taxonomy" id="1428652"/>
    <lineage>
        <taxon>Bacteria</taxon>
        <taxon>Bacillati</taxon>
        <taxon>Actinomycetota</taxon>
        <taxon>Actinomycetes</taxon>
        <taxon>Kitasatosporales</taxon>
        <taxon>Streptomycetaceae</taxon>
        <taxon>Streptomyces</taxon>
    </lineage>
</organism>
<evidence type="ECO:0000256" key="9">
    <source>
        <dbReference type="ARBA" id="ARBA00022723"/>
    </source>
</evidence>
<evidence type="ECO:0000256" key="16">
    <source>
        <dbReference type="SAM" id="Phobius"/>
    </source>
</evidence>
<dbReference type="AlphaFoldDB" id="A0A1S2NWD6"/>
<dbReference type="InterPro" id="IPR017205">
    <property type="entry name" value="Sig_transdc_His_kinase_ChrS"/>
</dbReference>
<protein>
    <recommendedName>
        <fullName evidence="5">Oxygen sensor histidine kinase NreB</fullName>
        <ecNumber evidence="4">2.7.13.3</ecNumber>
    </recommendedName>
    <alternativeName>
        <fullName evidence="15">Nitrogen regulation protein B</fullName>
    </alternativeName>
</protein>
<evidence type="ECO:0000256" key="15">
    <source>
        <dbReference type="ARBA" id="ARBA00030800"/>
    </source>
</evidence>
<keyword evidence="12" id="KW-0902">Two-component regulatory system</keyword>
<evidence type="ECO:0000313" key="19">
    <source>
        <dbReference type="Proteomes" id="UP000179935"/>
    </source>
</evidence>
<keyword evidence="8" id="KW-0808">Transferase</keyword>
<dbReference type="Proteomes" id="UP000179935">
    <property type="component" value="Unassembled WGS sequence"/>
</dbReference>
<evidence type="ECO:0000256" key="5">
    <source>
        <dbReference type="ARBA" id="ARBA00017322"/>
    </source>
</evidence>
<dbReference type="Gene3D" id="3.30.565.10">
    <property type="entry name" value="Histidine kinase-like ATPase, C-terminal domain"/>
    <property type="match status" value="1"/>
</dbReference>
<comment type="caution">
    <text evidence="18">The sequence shown here is derived from an EMBL/GenBank/DDBJ whole genome shotgun (WGS) entry which is preliminary data.</text>
</comment>
<keyword evidence="16" id="KW-0812">Transmembrane</keyword>
<feature type="transmembrane region" description="Helical" evidence="16">
    <location>
        <begin position="38"/>
        <end position="56"/>
    </location>
</feature>
<proteinExistence type="predicted"/>
<evidence type="ECO:0000256" key="10">
    <source>
        <dbReference type="ARBA" id="ARBA00022777"/>
    </source>
</evidence>
<dbReference type="PROSITE" id="PS50109">
    <property type="entry name" value="HIS_KIN"/>
    <property type="match status" value="1"/>
</dbReference>
<dbReference type="CDD" id="cd16917">
    <property type="entry name" value="HATPase_UhpB-NarQ-NarX-like"/>
    <property type="match status" value="1"/>
</dbReference>
<comment type="cofactor">
    <cofactor evidence="2">
        <name>[4Fe-4S] cluster</name>
        <dbReference type="ChEBI" id="CHEBI:49883"/>
    </cofactor>
</comment>
<keyword evidence="10" id="KW-0418">Kinase</keyword>
<keyword evidence="16" id="KW-1133">Transmembrane helix</keyword>
<dbReference type="InterPro" id="IPR004358">
    <property type="entry name" value="Sig_transdc_His_kin-like_C"/>
</dbReference>
<evidence type="ECO:0000259" key="17">
    <source>
        <dbReference type="PROSITE" id="PS50109"/>
    </source>
</evidence>
<dbReference type="PRINTS" id="PR00344">
    <property type="entry name" value="BCTRLSENSOR"/>
</dbReference>
<dbReference type="PANTHER" id="PTHR24421">
    <property type="entry name" value="NITRATE/NITRITE SENSOR PROTEIN NARX-RELATED"/>
    <property type="match status" value="1"/>
</dbReference>
<dbReference type="GO" id="GO:0046983">
    <property type="term" value="F:protein dimerization activity"/>
    <property type="evidence" value="ECO:0007669"/>
    <property type="project" value="InterPro"/>
</dbReference>
<accession>A0A1S2NWD6</accession>
<evidence type="ECO:0000256" key="12">
    <source>
        <dbReference type="ARBA" id="ARBA00023012"/>
    </source>
</evidence>
<comment type="subcellular location">
    <subcellularLocation>
        <location evidence="3">Cytoplasm</location>
    </subcellularLocation>
</comment>
<dbReference type="SMART" id="SM00387">
    <property type="entry name" value="HATPase_c"/>
    <property type="match status" value="1"/>
</dbReference>
<feature type="domain" description="Histidine kinase" evidence="17">
    <location>
        <begin position="313"/>
        <end position="404"/>
    </location>
</feature>
<evidence type="ECO:0000256" key="13">
    <source>
        <dbReference type="ARBA" id="ARBA00023014"/>
    </source>
</evidence>
<keyword evidence="6" id="KW-0004">4Fe-4S</keyword>
<sequence>MPPALRLALNGLLVSSLVLALAVVVGPGTTVARQDASIVVALCVLFAATYAAGFAGPARPAGARRREDRAESVDMGGQNLGRAVRWLGAMTVVWVCLMAFHAGFSWLAFPLIVLYVQLLPLRLAIPAVTVATAIVVAAKGVQTGTLDIPHVAGPVMGALASTLMVFGYRSVHRERQARHALIGELVVARYALAESQREAGRLAERQRLAREIHDTVAQGLSSVIMLLRAAAAALPPDASVARERTAAATEVATANLAECRHFVCELSPPPLVETPLPEALRRLVDRSADDRLSTAFHLHGDLYPLGAECDVALLRLTQEALANVRGHAHAAHCVVSLSYLDDRVTLDVFDDGKGFDPQLPRQDARGGFGLHGMRQRIEELGGALTVESAMGEGTAVAASLPMPQGGTS</sequence>
<dbReference type="EC" id="2.7.13.3" evidence="4"/>
<dbReference type="PIRSF" id="PIRSF037434">
    <property type="entry name" value="STHK_ChrS"/>
    <property type="match status" value="1"/>
</dbReference>
<dbReference type="GO" id="GO:0005737">
    <property type="term" value="C:cytoplasm"/>
    <property type="evidence" value="ECO:0007669"/>
    <property type="project" value="UniProtKB-SubCell"/>
</dbReference>
<comment type="function">
    <text evidence="14">Member of the two-component regulatory system NreB/NreC involved in the control of dissimilatory nitrate/nitrite reduction in response to oxygen. NreB functions as a direct oxygen sensor histidine kinase which is autophosphorylated, in the absence of oxygen, probably at the conserved histidine residue, and transfers its phosphate group probably to a conserved aspartate residue of NreC. NreB/NreC activates the expression of the nitrate (narGHJI) and nitrite (nir) reductase operons, as well as the putative nitrate transporter gene narT.</text>
</comment>
<keyword evidence="7" id="KW-0963">Cytoplasm</keyword>
<evidence type="ECO:0000256" key="2">
    <source>
        <dbReference type="ARBA" id="ARBA00001966"/>
    </source>
</evidence>
<dbReference type="GO" id="GO:0000155">
    <property type="term" value="F:phosphorelay sensor kinase activity"/>
    <property type="evidence" value="ECO:0007669"/>
    <property type="project" value="InterPro"/>
</dbReference>
<gene>
    <name evidence="18" type="ORF">BIV24_28120</name>
</gene>
<dbReference type="InterPro" id="IPR003594">
    <property type="entry name" value="HATPase_dom"/>
</dbReference>
<dbReference type="SUPFAM" id="SSF55874">
    <property type="entry name" value="ATPase domain of HSP90 chaperone/DNA topoisomerase II/histidine kinase"/>
    <property type="match status" value="1"/>
</dbReference>
<keyword evidence="13" id="KW-0411">Iron-sulfur</keyword>
<dbReference type="Pfam" id="PF07730">
    <property type="entry name" value="HisKA_3"/>
    <property type="match status" value="1"/>
</dbReference>
<dbReference type="GO" id="GO:0051539">
    <property type="term" value="F:4 iron, 4 sulfur cluster binding"/>
    <property type="evidence" value="ECO:0007669"/>
    <property type="project" value="UniProtKB-KW"/>
</dbReference>
<evidence type="ECO:0000256" key="4">
    <source>
        <dbReference type="ARBA" id="ARBA00012438"/>
    </source>
</evidence>
<evidence type="ECO:0000256" key="6">
    <source>
        <dbReference type="ARBA" id="ARBA00022485"/>
    </source>
</evidence>
<reference evidence="18 19" key="1">
    <citation type="submission" date="2016-10" db="EMBL/GenBank/DDBJ databases">
        <title>Genome sequence of Streptomyces sp. MUSC 93.</title>
        <authorList>
            <person name="Lee L.-H."/>
            <person name="Ser H.-L."/>
            <person name="Law J.W.-F."/>
        </authorList>
    </citation>
    <scope>NUCLEOTIDE SEQUENCE [LARGE SCALE GENOMIC DNA]</scope>
    <source>
        <strain evidence="18 19">MUSC 93</strain>
    </source>
</reference>
<dbReference type="Pfam" id="PF02518">
    <property type="entry name" value="HATPase_c"/>
    <property type="match status" value="1"/>
</dbReference>
<dbReference type="PANTHER" id="PTHR24421:SF62">
    <property type="entry name" value="SENSORY TRANSDUCTION HISTIDINE KINASE"/>
    <property type="match status" value="1"/>
</dbReference>
<name>A0A1S2NWD6_9ACTN</name>
<evidence type="ECO:0000256" key="1">
    <source>
        <dbReference type="ARBA" id="ARBA00000085"/>
    </source>
</evidence>
<dbReference type="GO" id="GO:0016020">
    <property type="term" value="C:membrane"/>
    <property type="evidence" value="ECO:0007669"/>
    <property type="project" value="InterPro"/>
</dbReference>
<evidence type="ECO:0000256" key="3">
    <source>
        <dbReference type="ARBA" id="ARBA00004496"/>
    </source>
</evidence>
<keyword evidence="9" id="KW-0479">Metal-binding</keyword>
<evidence type="ECO:0000256" key="8">
    <source>
        <dbReference type="ARBA" id="ARBA00022679"/>
    </source>
</evidence>
<evidence type="ECO:0000313" key="18">
    <source>
        <dbReference type="EMBL" id="OIJ85701.1"/>
    </source>
</evidence>
<keyword evidence="19" id="KW-1185">Reference proteome</keyword>
<dbReference type="InterPro" id="IPR036890">
    <property type="entry name" value="HATPase_C_sf"/>
</dbReference>
<comment type="catalytic activity">
    <reaction evidence="1">
        <text>ATP + protein L-histidine = ADP + protein N-phospho-L-histidine.</text>
        <dbReference type="EC" id="2.7.13.3"/>
    </reaction>
</comment>
<evidence type="ECO:0000256" key="11">
    <source>
        <dbReference type="ARBA" id="ARBA00023004"/>
    </source>
</evidence>
<dbReference type="STRING" id="1428652.BIV24_28120"/>